<dbReference type="GeneID" id="28816063"/>
<dbReference type="Proteomes" id="UP000070700">
    <property type="component" value="Unassembled WGS sequence"/>
</dbReference>
<protein>
    <submittedName>
        <fullName evidence="1">Uncharacterized protein</fullName>
    </submittedName>
</protein>
<accession>A0A132BC86</accession>
<keyword evidence="2" id="KW-1185">Reference proteome</keyword>
<proteinExistence type="predicted"/>
<organism evidence="1 2">
    <name type="scientific">Mollisia scopiformis</name>
    <name type="common">Conifer needle endophyte fungus</name>
    <name type="synonym">Phialocephala scopiformis</name>
    <dbReference type="NCBI Taxonomy" id="149040"/>
    <lineage>
        <taxon>Eukaryota</taxon>
        <taxon>Fungi</taxon>
        <taxon>Dikarya</taxon>
        <taxon>Ascomycota</taxon>
        <taxon>Pezizomycotina</taxon>
        <taxon>Leotiomycetes</taxon>
        <taxon>Helotiales</taxon>
        <taxon>Mollisiaceae</taxon>
        <taxon>Mollisia</taxon>
    </lineage>
</organism>
<dbReference type="KEGG" id="psco:LY89DRAFT_268278"/>
<reference evidence="1 2" key="1">
    <citation type="submission" date="2015-10" db="EMBL/GenBank/DDBJ databases">
        <title>Full genome of DAOMC 229536 Phialocephala scopiformis, a fungal endophyte of spruce producing the potent anti-insectan compound rugulosin.</title>
        <authorList>
            <consortium name="DOE Joint Genome Institute"/>
            <person name="Walker A.K."/>
            <person name="Frasz S.L."/>
            <person name="Seifert K.A."/>
            <person name="Miller J.D."/>
            <person name="Mondo S.J."/>
            <person name="Labutti K."/>
            <person name="Lipzen A."/>
            <person name="Dockter R."/>
            <person name="Kennedy M."/>
            <person name="Grigoriev I.V."/>
            <person name="Spatafora J.W."/>
        </authorList>
    </citation>
    <scope>NUCLEOTIDE SEQUENCE [LARGE SCALE GENOMIC DNA]</scope>
    <source>
        <strain evidence="1 2">CBS 120377</strain>
    </source>
</reference>
<name>A0A132BC86_MOLSC</name>
<evidence type="ECO:0000313" key="1">
    <source>
        <dbReference type="EMBL" id="KUJ10025.1"/>
    </source>
</evidence>
<gene>
    <name evidence="1" type="ORF">LY89DRAFT_268278</name>
</gene>
<evidence type="ECO:0000313" key="2">
    <source>
        <dbReference type="Proteomes" id="UP000070700"/>
    </source>
</evidence>
<dbReference type="RefSeq" id="XP_018064380.1">
    <property type="nucleotide sequence ID" value="XM_018206337.1"/>
</dbReference>
<sequence>MPPQSTTWNFKCGHSFLEATIPEGDHENTVTSYKVCPRCEETISAEQHAKEVAMSEDEYALHIHEKHHDFLQKAGEKVDDGSDLDYYFTLTSQANDVEWAKQIIKIGYQFAFSHQPRIGTVAEDLEVKAKKLRVLVNAEDVNFEKLPTGNGKKAKQVKNEWRIRYVKVTEAKKLFDGLLMGYSEEDINMSLSLESEVRSVWAGVLGVYDPEEDELNKWLGQTGVEEEPARVSYLDEEWLSGVEEELGQISDEDEITDNRDSIKFSE</sequence>
<dbReference type="EMBL" id="KQ947430">
    <property type="protein sequence ID" value="KUJ10025.1"/>
    <property type="molecule type" value="Genomic_DNA"/>
</dbReference>
<dbReference type="InParanoid" id="A0A132BC86"/>
<dbReference type="AlphaFoldDB" id="A0A132BC86"/>